<dbReference type="InterPro" id="IPR005000">
    <property type="entry name" value="Aldolase/citrate-lyase_domain"/>
</dbReference>
<dbReference type="Pfam" id="PF03328">
    <property type="entry name" value="HpcH_HpaI"/>
    <property type="match status" value="1"/>
</dbReference>
<gene>
    <name evidence="8" type="ORF">GGR00_004428</name>
</gene>
<accession>A0A7X0FBE3</accession>
<dbReference type="Gene3D" id="3.20.20.60">
    <property type="entry name" value="Phosphoenolpyruvate-binding domains"/>
    <property type="match status" value="1"/>
</dbReference>
<evidence type="ECO:0000256" key="1">
    <source>
        <dbReference type="ARBA" id="ARBA00001946"/>
    </source>
</evidence>
<evidence type="ECO:0000256" key="2">
    <source>
        <dbReference type="ARBA" id="ARBA00005568"/>
    </source>
</evidence>
<evidence type="ECO:0000313" key="9">
    <source>
        <dbReference type="Proteomes" id="UP000536262"/>
    </source>
</evidence>
<dbReference type="GO" id="GO:0008816">
    <property type="term" value="F:citryl-CoA lyase activity"/>
    <property type="evidence" value="ECO:0007669"/>
    <property type="project" value="UniProtKB-EC"/>
</dbReference>
<feature type="binding site" evidence="6">
    <location>
        <position position="129"/>
    </location>
    <ligand>
        <name>Mg(2+)</name>
        <dbReference type="ChEBI" id="CHEBI:18420"/>
    </ligand>
</feature>
<dbReference type="Proteomes" id="UP000536262">
    <property type="component" value="Unassembled WGS sequence"/>
</dbReference>
<protein>
    <submittedName>
        <fullName evidence="8">Citrate lyase subunit beta/citryl-CoA lyase</fullName>
        <ecNumber evidence="8">4.1.3.34</ecNumber>
    </submittedName>
</protein>
<evidence type="ECO:0000259" key="7">
    <source>
        <dbReference type="Pfam" id="PF03328"/>
    </source>
</evidence>
<evidence type="ECO:0000256" key="6">
    <source>
        <dbReference type="PIRSR" id="PIRSR015582-2"/>
    </source>
</evidence>
<feature type="binding site" evidence="5">
    <location>
        <position position="129"/>
    </location>
    <ligand>
        <name>substrate</name>
    </ligand>
</feature>
<dbReference type="AlphaFoldDB" id="A0A7X0FBE3"/>
<name>A0A7X0FBE3_9HYPH</name>
<evidence type="ECO:0000256" key="4">
    <source>
        <dbReference type="ARBA" id="ARBA00022842"/>
    </source>
</evidence>
<reference evidence="8 9" key="1">
    <citation type="submission" date="2020-08" db="EMBL/GenBank/DDBJ databases">
        <title>Genomic Encyclopedia of Type Strains, Phase IV (KMG-IV): sequencing the most valuable type-strain genomes for metagenomic binning, comparative biology and taxonomic classification.</title>
        <authorList>
            <person name="Goeker M."/>
        </authorList>
    </citation>
    <scope>NUCLEOTIDE SEQUENCE [LARGE SCALE GENOMIC DNA]</scope>
    <source>
        <strain evidence="8 9">DSM 7051</strain>
    </source>
</reference>
<evidence type="ECO:0000256" key="3">
    <source>
        <dbReference type="ARBA" id="ARBA00022723"/>
    </source>
</evidence>
<keyword evidence="4 6" id="KW-0460">Magnesium</keyword>
<evidence type="ECO:0000256" key="5">
    <source>
        <dbReference type="PIRSR" id="PIRSR015582-1"/>
    </source>
</evidence>
<dbReference type="InterPro" id="IPR015813">
    <property type="entry name" value="Pyrv/PenolPyrv_kinase-like_dom"/>
</dbReference>
<dbReference type="SUPFAM" id="SSF51621">
    <property type="entry name" value="Phosphoenolpyruvate/pyruvate domain"/>
    <property type="match status" value="1"/>
</dbReference>
<organism evidence="8 9">
    <name type="scientific">Aminobacter aganoensis</name>
    <dbReference type="NCBI Taxonomy" id="83264"/>
    <lineage>
        <taxon>Bacteria</taxon>
        <taxon>Pseudomonadati</taxon>
        <taxon>Pseudomonadota</taxon>
        <taxon>Alphaproteobacteria</taxon>
        <taxon>Hyphomicrobiales</taxon>
        <taxon>Phyllobacteriaceae</taxon>
        <taxon>Aminobacter</taxon>
    </lineage>
</organism>
<keyword evidence="3 6" id="KW-0479">Metal-binding</keyword>
<sequence>MSHSVSRPRRSVLFVPATNDKAIAKLPQLACDTVIFDLEDAVLPEQKAAARDRLAKFFAERPQRAREYVVRINSLKSPWGADDLAAASGWATDGVVLPKIETPRDLLEANDVLDEADAPDTLKLWAMIETPRALVNLAAIAELGRDPAARLSCLIAGLNDLAKDTGVMITPDRRYLQPWLLQMVLCARAGGVDMLDSVSNDFRDLDSFAAECGEAAAMGFSGKTVIHPAQIGPANAAFSPSAEALAEARAVVGAFALPENASRGVISLGGRMVERLHLVQAEKMLARAAMIAEMTGDEK</sequence>
<evidence type="ECO:0000313" key="8">
    <source>
        <dbReference type="EMBL" id="MBB6356616.1"/>
    </source>
</evidence>
<feature type="domain" description="HpcH/HpaI aldolase/citrate lyase" evidence="7">
    <location>
        <begin position="10"/>
        <end position="228"/>
    </location>
</feature>
<dbReference type="InterPro" id="IPR011206">
    <property type="entry name" value="Citrate_lyase_beta/mcl1/mcl2"/>
</dbReference>
<dbReference type="EC" id="4.1.3.34" evidence="8"/>
<dbReference type="GO" id="GO:0000287">
    <property type="term" value="F:magnesium ion binding"/>
    <property type="evidence" value="ECO:0007669"/>
    <property type="project" value="TreeGrafter"/>
</dbReference>
<feature type="binding site" evidence="6">
    <location>
        <position position="160"/>
    </location>
    <ligand>
        <name>Mg(2+)</name>
        <dbReference type="ChEBI" id="CHEBI:18420"/>
    </ligand>
</feature>
<dbReference type="RefSeq" id="WP_184701130.1">
    <property type="nucleotide sequence ID" value="NZ_BAABEG010000001.1"/>
</dbReference>
<dbReference type="PANTHER" id="PTHR32308:SF10">
    <property type="entry name" value="CITRATE LYASE SUBUNIT BETA"/>
    <property type="match status" value="1"/>
</dbReference>
<dbReference type="GO" id="GO:0006107">
    <property type="term" value="P:oxaloacetate metabolic process"/>
    <property type="evidence" value="ECO:0007669"/>
    <property type="project" value="TreeGrafter"/>
</dbReference>
<proteinExistence type="inferred from homology"/>
<dbReference type="InterPro" id="IPR040442">
    <property type="entry name" value="Pyrv_kinase-like_dom_sf"/>
</dbReference>
<feature type="binding site" evidence="5">
    <location>
        <position position="71"/>
    </location>
    <ligand>
        <name>substrate</name>
    </ligand>
</feature>
<dbReference type="EMBL" id="JACHOU010000015">
    <property type="protein sequence ID" value="MBB6356616.1"/>
    <property type="molecule type" value="Genomic_DNA"/>
</dbReference>
<keyword evidence="8" id="KW-0456">Lyase</keyword>
<comment type="caution">
    <text evidence="8">The sequence shown here is derived from an EMBL/GenBank/DDBJ whole genome shotgun (WGS) entry which is preliminary data.</text>
</comment>
<comment type="cofactor">
    <cofactor evidence="1">
        <name>Mg(2+)</name>
        <dbReference type="ChEBI" id="CHEBI:18420"/>
    </cofactor>
</comment>
<comment type="similarity">
    <text evidence="2">Belongs to the HpcH/HpaI aldolase family.</text>
</comment>
<keyword evidence="9" id="KW-1185">Reference proteome</keyword>
<dbReference type="PANTHER" id="PTHR32308">
    <property type="entry name" value="LYASE BETA SUBUNIT, PUTATIVE (AFU_ORTHOLOGUE AFUA_4G13030)-RELATED"/>
    <property type="match status" value="1"/>
</dbReference>
<dbReference type="PIRSF" id="PIRSF015582">
    <property type="entry name" value="Cit_lyase_B"/>
    <property type="match status" value="1"/>
</dbReference>